<dbReference type="Proteomes" id="UP001165584">
    <property type="component" value="Unassembled WGS sequence"/>
</dbReference>
<proteinExistence type="predicted"/>
<evidence type="ECO:0000313" key="1">
    <source>
        <dbReference type="EMBL" id="MCS5717324.1"/>
    </source>
</evidence>
<protein>
    <submittedName>
        <fullName evidence="1">Cell wall-binding repeat-containing protein</fullName>
    </submittedName>
</protein>
<dbReference type="Gene3D" id="2.130.10.10">
    <property type="entry name" value="YVTN repeat-like/Quinoprotein amine dehydrogenase"/>
    <property type="match status" value="1"/>
</dbReference>
<evidence type="ECO:0000313" key="2">
    <source>
        <dbReference type="Proteomes" id="UP001165584"/>
    </source>
</evidence>
<dbReference type="InterPro" id="IPR015943">
    <property type="entry name" value="WD40/YVTN_repeat-like_dom_sf"/>
</dbReference>
<accession>A0ABT2GM79</accession>
<comment type="caution">
    <text evidence="1">The sequence shown here is derived from an EMBL/GenBank/DDBJ whole genome shotgun (WGS) entry which is preliminary data.</text>
</comment>
<gene>
    <name evidence="1" type="ORF">N1027_04145</name>
</gene>
<dbReference type="SUPFAM" id="SSF101898">
    <property type="entry name" value="NHL repeat"/>
    <property type="match status" value="1"/>
</dbReference>
<dbReference type="Pfam" id="PF04122">
    <property type="entry name" value="CW_binding_2"/>
    <property type="match status" value="1"/>
</dbReference>
<dbReference type="RefSeq" id="WP_259505480.1">
    <property type="nucleotide sequence ID" value="NZ_JANLCM010000001.1"/>
</dbReference>
<keyword evidence="2" id="KW-1185">Reference proteome</keyword>
<sequence length="421" mass="43474">MRHPRFIVGVCAFGAVLAIVAGVPFGAGSIAHASSPEAVIEPLNAGSRVAEFDSTGANPIDVVAGADGSVWVALFTSKKVVQLDKAGNPMRSVALAESPSSLATDGAGGVWATELSGNAIAHVTAAATPAEFLIPTPFSYPASVYDSGDLVFFAESTKHLGRLNELTGHIDELAFTGTTSPVVVTGIGNQVWVVDDRGDTWALDQNGENPVAVNLRGVKDLQLTGLDAGTVRGLTTTNEGVFEFSRSATDLQSARVVGDRTEITGVAALNGATWFADAGTNTIGWVTASEQAEYAVPKADSGLSGMTVTEGRYIWSAERWSGKVVRIDTQAPDVERVGGADRYELAANISKASDYSGGDNTVFVVSGETFADALSAGPIAAAHTAPVLLTARATLPGSTKSELMRLTPRRVIIVAGPASVS</sequence>
<name>A0ABT2GM79_9MICO</name>
<dbReference type="InterPro" id="IPR051344">
    <property type="entry name" value="Vgb"/>
</dbReference>
<dbReference type="PANTHER" id="PTHR40274:SF3">
    <property type="entry name" value="VIRGINIAMYCIN B LYASE"/>
    <property type="match status" value="1"/>
</dbReference>
<dbReference type="PANTHER" id="PTHR40274">
    <property type="entry name" value="VIRGINIAMYCIN B LYASE"/>
    <property type="match status" value="1"/>
</dbReference>
<organism evidence="1 2">
    <name type="scientific">Herbiconiux aconitum</name>
    <dbReference type="NCBI Taxonomy" id="2970913"/>
    <lineage>
        <taxon>Bacteria</taxon>
        <taxon>Bacillati</taxon>
        <taxon>Actinomycetota</taxon>
        <taxon>Actinomycetes</taxon>
        <taxon>Micrococcales</taxon>
        <taxon>Microbacteriaceae</taxon>
        <taxon>Herbiconiux</taxon>
    </lineage>
</organism>
<reference evidence="1" key="1">
    <citation type="submission" date="2022-08" db="EMBL/GenBank/DDBJ databases">
        <authorList>
            <person name="Deng Y."/>
            <person name="Han X.-F."/>
            <person name="Zhang Y.-Q."/>
        </authorList>
    </citation>
    <scope>NUCLEOTIDE SEQUENCE</scope>
    <source>
        <strain evidence="1">CPCC 205763</strain>
    </source>
</reference>
<dbReference type="EMBL" id="JANLCM010000001">
    <property type="protein sequence ID" value="MCS5717324.1"/>
    <property type="molecule type" value="Genomic_DNA"/>
</dbReference>
<dbReference type="InterPro" id="IPR007253">
    <property type="entry name" value="Cell_wall-bd_2"/>
</dbReference>